<evidence type="ECO:0000313" key="2">
    <source>
        <dbReference type="Proteomes" id="UP000050465"/>
    </source>
</evidence>
<name>A0A0P7ZEN8_9CYAN</name>
<dbReference type="Proteomes" id="UP000050465">
    <property type="component" value="Unassembled WGS sequence"/>
</dbReference>
<proteinExistence type="predicted"/>
<dbReference type="AlphaFoldDB" id="A0A0P7ZEN8"/>
<sequence>MLMQLTRYDSFIKLLNEFIFSLKWHVFFKEKKISEPTVSEKLLKMAVEILSELV</sequence>
<protein>
    <submittedName>
        <fullName evidence="1">Uncharacterized protein</fullName>
    </submittedName>
</protein>
<gene>
    <name evidence="1" type="ORF">HLUCCA11_19485</name>
</gene>
<evidence type="ECO:0000313" key="1">
    <source>
        <dbReference type="EMBL" id="KPQ33102.1"/>
    </source>
</evidence>
<organism evidence="1 2">
    <name type="scientific">Phormidesmis priestleyi Ana</name>
    <dbReference type="NCBI Taxonomy" id="1666911"/>
    <lineage>
        <taxon>Bacteria</taxon>
        <taxon>Bacillati</taxon>
        <taxon>Cyanobacteriota</taxon>
        <taxon>Cyanophyceae</taxon>
        <taxon>Leptolyngbyales</taxon>
        <taxon>Leptolyngbyaceae</taxon>
        <taxon>Phormidesmis</taxon>
    </lineage>
</organism>
<comment type="caution">
    <text evidence="1">The sequence shown here is derived from an EMBL/GenBank/DDBJ whole genome shotgun (WGS) entry which is preliminary data.</text>
</comment>
<reference evidence="1 2" key="1">
    <citation type="submission" date="2015-09" db="EMBL/GenBank/DDBJ databases">
        <title>Identification and resolution of microdiversity through metagenomic sequencing of parallel consortia.</title>
        <authorList>
            <person name="Nelson W.C."/>
            <person name="Romine M.F."/>
            <person name="Lindemann S.R."/>
        </authorList>
    </citation>
    <scope>NUCLEOTIDE SEQUENCE [LARGE SCALE GENOMIC DNA]</scope>
    <source>
        <strain evidence="1">Ana</strain>
    </source>
</reference>
<accession>A0A0P7ZEN8</accession>
<dbReference type="EMBL" id="LJZR01000038">
    <property type="protein sequence ID" value="KPQ33102.1"/>
    <property type="molecule type" value="Genomic_DNA"/>
</dbReference>